<gene>
    <name evidence="10" type="primary">LOC104738401</name>
</gene>
<feature type="domain" description="Response regulatory" evidence="8">
    <location>
        <begin position="66"/>
        <end position="181"/>
    </location>
</feature>
<evidence type="ECO:0000313" key="9">
    <source>
        <dbReference type="Proteomes" id="UP000694864"/>
    </source>
</evidence>
<evidence type="ECO:0000313" key="10">
    <source>
        <dbReference type="RefSeq" id="XP_010456884.2"/>
    </source>
</evidence>
<name>A0ABM0VIU9_CAMSA</name>
<evidence type="ECO:0000256" key="2">
    <source>
        <dbReference type="ARBA" id="ARBA00023012"/>
    </source>
</evidence>
<comment type="subcellular location">
    <subcellularLocation>
        <location evidence="1">Nucleus</location>
    </subcellularLocation>
</comment>
<protein>
    <submittedName>
        <fullName evidence="10">Two-component response regulator ARR20</fullName>
    </submittedName>
</protein>
<evidence type="ECO:0000256" key="6">
    <source>
        <dbReference type="PROSITE-ProRule" id="PRU00169"/>
    </source>
</evidence>
<sequence length="446" mass="50564">MHRPRSCASGLPQQDLLSLMSNILYENSHNLRKEVSACDDETESPIINEEEEDLDEDEEFAKTSIMILLVDADSNSLLLTKTLMAHYSYQVTIYETGEEAMAFLMKSKHEIDLVIWNFDMPDISGLDALNTIGIEMYLPVVVMSHEQNKEMVMKSIKNGACDFLVKPMSKEVVAVLWQHVFRKRMMSKYGLDQPGELDTVESDSDEFDNLKQDDLYHNNGEGSRNTSDQKEVKSTSKKPRMSWTAELHQKFEAAVEKISRVGTPYPKDILKCMQEEMNVQGLTRNNVASQLQKYRESYNKKTCSPQETCQEDFNWRNAGQDPPLTASNPLLSSNVNLQTTPPFCMTDQAAPRSSHFMNDQATVNAPYSSSGYPPMNNFIMANHVTYIPQPPQFHHSLNLPSMLPKQELGHVSSAIDNSELIYNPNLPFGYGEYFPHAGFNNNNTNS</sequence>
<keyword evidence="9" id="KW-1185">Reference proteome</keyword>
<comment type="caution">
    <text evidence="6">Lacks conserved residue(s) required for the propagation of feature annotation.</text>
</comment>
<dbReference type="PANTHER" id="PTHR43874:SF82">
    <property type="entry name" value="TWO-COMPONENT RESPONSE REGULATOR ARR20-RELATED"/>
    <property type="match status" value="1"/>
</dbReference>
<dbReference type="Gene3D" id="1.10.10.60">
    <property type="entry name" value="Homeodomain-like"/>
    <property type="match status" value="1"/>
</dbReference>
<organism evidence="9 10">
    <name type="scientific">Camelina sativa</name>
    <name type="common">False flax</name>
    <name type="synonym">Myagrum sativum</name>
    <dbReference type="NCBI Taxonomy" id="90675"/>
    <lineage>
        <taxon>Eukaryota</taxon>
        <taxon>Viridiplantae</taxon>
        <taxon>Streptophyta</taxon>
        <taxon>Embryophyta</taxon>
        <taxon>Tracheophyta</taxon>
        <taxon>Spermatophyta</taxon>
        <taxon>Magnoliopsida</taxon>
        <taxon>eudicotyledons</taxon>
        <taxon>Gunneridae</taxon>
        <taxon>Pentapetalae</taxon>
        <taxon>rosids</taxon>
        <taxon>malvids</taxon>
        <taxon>Brassicales</taxon>
        <taxon>Brassicaceae</taxon>
        <taxon>Camelineae</taxon>
        <taxon>Camelina</taxon>
    </lineage>
</organism>
<keyword evidence="5" id="KW-0539">Nucleus</keyword>
<dbReference type="SUPFAM" id="SSF52172">
    <property type="entry name" value="CheY-like"/>
    <property type="match status" value="1"/>
</dbReference>
<reference evidence="10" key="2">
    <citation type="submission" date="2025-08" db="UniProtKB">
        <authorList>
            <consortium name="RefSeq"/>
        </authorList>
    </citation>
    <scope>IDENTIFICATION</scope>
    <source>
        <tissue evidence="10">Leaf</tissue>
    </source>
</reference>
<dbReference type="InterPro" id="IPR009057">
    <property type="entry name" value="Homeodomain-like_sf"/>
</dbReference>
<keyword evidence="3" id="KW-0805">Transcription regulation</keyword>
<evidence type="ECO:0000256" key="3">
    <source>
        <dbReference type="ARBA" id="ARBA00023015"/>
    </source>
</evidence>
<dbReference type="Pfam" id="PF00072">
    <property type="entry name" value="Response_reg"/>
    <property type="match status" value="1"/>
</dbReference>
<evidence type="ECO:0000256" key="5">
    <source>
        <dbReference type="ARBA" id="ARBA00023242"/>
    </source>
</evidence>
<feature type="region of interest" description="Disordered" evidence="7">
    <location>
        <begin position="210"/>
        <end position="241"/>
    </location>
</feature>
<dbReference type="InterPro" id="IPR006447">
    <property type="entry name" value="Myb_dom_plants"/>
</dbReference>
<proteinExistence type="predicted"/>
<keyword evidence="2" id="KW-0902">Two-component regulatory system</keyword>
<dbReference type="SUPFAM" id="SSF46689">
    <property type="entry name" value="Homeodomain-like"/>
    <property type="match status" value="1"/>
</dbReference>
<dbReference type="InterPro" id="IPR045279">
    <property type="entry name" value="ARR-like"/>
</dbReference>
<evidence type="ECO:0000256" key="1">
    <source>
        <dbReference type="ARBA" id="ARBA00004123"/>
    </source>
</evidence>
<dbReference type="SMART" id="SM00448">
    <property type="entry name" value="REC"/>
    <property type="match status" value="1"/>
</dbReference>
<dbReference type="PANTHER" id="PTHR43874">
    <property type="entry name" value="TWO-COMPONENT RESPONSE REGULATOR"/>
    <property type="match status" value="1"/>
</dbReference>
<dbReference type="GeneID" id="104738401"/>
<evidence type="ECO:0000256" key="4">
    <source>
        <dbReference type="ARBA" id="ARBA00023163"/>
    </source>
</evidence>
<keyword evidence="4" id="KW-0804">Transcription</keyword>
<dbReference type="RefSeq" id="XP_010456884.2">
    <property type="nucleotide sequence ID" value="XM_010458582.2"/>
</dbReference>
<accession>A0ABM0VIU9</accession>
<evidence type="ECO:0000259" key="8">
    <source>
        <dbReference type="PROSITE" id="PS50110"/>
    </source>
</evidence>
<dbReference type="PROSITE" id="PS50110">
    <property type="entry name" value="RESPONSE_REGULATORY"/>
    <property type="match status" value="1"/>
</dbReference>
<dbReference type="NCBIfam" id="TIGR01557">
    <property type="entry name" value="myb_SHAQKYF"/>
    <property type="match status" value="1"/>
</dbReference>
<dbReference type="CDD" id="cd17584">
    <property type="entry name" value="REC_typeB_ARR-like"/>
    <property type="match status" value="1"/>
</dbReference>
<dbReference type="InterPro" id="IPR001789">
    <property type="entry name" value="Sig_transdc_resp-reg_receiver"/>
</dbReference>
<dbReference type="Proteomes" id="UP000694864">
    <property type="component" value="Chromosome 13"/>
</dbReference>
<reference evidence="9" key="1">
    <citation type="journal article" date="2014" name="Nat. Commun.">
        <title>The emerging biofuel crop Camelina sativa retains a highly undifferentiated hexaploid genome structure.</title>
        <authorList>
            <person name="Kagale S."/>
            <person name="Koh C."/>
            <person name="Nixon J."/>
            <person name="Bollina V."/>
            <person name="Clarke W.E."/>
            <person name="Tuteja R."/>
            <person name="Spillane C."/>
            <person name="Robinson S.J."/>
            <person name="Links M.G."/>
            <person name="Clarke C."/>
            <person name="Higgins E.E."/>
            <person name="Huebert T."/>
            <person name="Sharpe A.G."/>
            <person name="Parkin I.A."/>
        </authorList>
    </citation>
    <scope>NUCLEOTIDE SEQUENCE [LARGE SCALE GENOMIC DNA]</scope>
    <source>
        <strain evidence="9">cv. DH55</strain>
    </source>
</reference>
<dbReference type="Gene3D" id="3.40.50.2300">
    <property type="match status" value="1"/>
</dbReference>
<evidence type="ECO:0000256" key="7">
    <source>
        <dbReference type="SAM" id="MobiDB-lite"/>
    </source>
</evidence>
<dbReference type="InterPro" id="IPR011006">
    <property type="entry name" value="CheY-like_superfamily"/>
</dbReference>